<dbReference type="RefSeq" id="WP_204003033.1">
    <property type="nucleotide sequence ID" value="NZ_BOOZ01000006.1"/>
</dbReference>
<sequence>MTSPTSNNHPESRPAGDDYRRGDRVALQHTNDPHTRLRPGDEGTVRGYDPDQRILDVAWDSGSRLSMILDAGDRVRPLPNLAWQRVLTALREAGVAAGRDAAQWWAQDTIGGRAHGDVARTARDVLTGIEAADGRDIDGLPFADRDDAAGRARYAEHAPTDAPAYPDLTSRQADQARQAWCDGFDQAVEVEAARQCRMVLHPDGDDRDLCHVYPDAVRVGGPGVFAGDWAATPEPAGQTRIPVAFAGTLINWWNGWAVFRCTRRVAEAIVADQQTHRDQLRRHLRDGGTTDSDADRQIDETLGRMWFDGDVIVVDDSRVQHDPEAIDRISPDADGHYVVMGWNWTWQVVHPYDCDRIAGIIPDPTPTASGTSLPGGSTNA</sequence>
<name>A0ABQ4HS07_9ACTN</name>
<keyword evidence="4" id="KW-1185">Reference proteome</keyword>
<gene>
    <name evidence="3" type="ORF">Van01_16410</name>
</gene>
<dbReference type="Proteomes" id="UP000647017">
    <property type="component" value="Unassembled WGS sequence"/>
</dbReference>
<feature type="region of interest" description="Disordered" evidence="1">
    <location>
        <begin position="1"/>
        <end position="48"/>
    </location>
</feature>
<dbReference type="EMBL" id="BOOZ01000006">
    <property type="protein sequence ID" value="GIJ08427.1"/>
    <property type="molecule type" value="Genomic_DNA"/>
</dbReference>
<feature type="domain" description="DUF4314" evidence="2">
    <location>
        <begin position="18"/>
        <end position="69"/>
    </location>
</feature>
<dbReference type="InterPro" id="IPR025463">
    <property type="entry name" value="DUF4314"/>
</dbReference>
<protein>
    <recommendedName>
        <fullName evidence="2">DUF4314 domain-containing protein</fullName>
    </recommendedName>
</protein>
<reference evidence="3 4" key="1">
    <citation type="submission" date="2021-01" db="EMBL/GenBank/DDBJ databases">
        <title>Whole genome shotgun sequence of Verrucosispora andamanensis NBRC 109075.</title>
        <authorList>
            <person name="Komaki H."/>
            <person name="Tamura T."/>
        </authorList>
    </citation>
    <scope>NUCLEOTIDE SEQUENCE [LARGE SCALE GENOMIC DNA]</scope>
    <source>
        <strain evidence="3 4">NBRC 109075</strain>
    </source>
</reference>
<organism evidence="3 4">
    <name type="scientific">Micromonospora andamanensis</name>
    <dbReference type="NCBI Taxonomy" id="1287068"/>
    <lineage>
        <taxon>Bacteria</taxon>
        <taxon>Bacillati</taxon>
        <taxon>Actinomycetota</taxon>
        <taxon>Actinomycetes</taxon>
        <taxon>Micromonosporales</taxon>
        <taxon>Micromonosporaceae</taxon>
        <taxon>Micromonospora</taxon>
    </lineage>
</organism>
<evidence type="ECO:0000313" key="3">
    <source>
        <dbReference type="EMBL" id="GIJ08427.1"/>
    </source>
</evidence>
<proteinExistence type="predicted"/>
<evidence type="ECO:0000256" key="1">
    <source>
        <dbReference type="SAM" id="MobiDB-lite"/>
    </source>
</evidence>
<dbReference type="Pfam" id="PF14192">
    <property type="entry name" value="DUF4314"/>
    <property type="match status" value="1"/>
</dbReference>
<comment type="caution">
    <text evidence="3">The sequence shown here is derived from an EMBL/GenBank/DDBJ whole genome shotgun (WGS) entry which is preliminary data.</text>
</comment>
<feature type="compositionally biased region" description="Basic and acidic residues" evidence="1">
    <location>
        <begin position="10"/>
        <end position="48"/>
    </location>
</feature>
<evidence type="ECO:0000259" key="2">
    <source>
        <dbReference type="Pfam" id="PF14192"/>
    </source>
</evidence>
<evidence type="ECO:0000313" key="4">
    <source>
        <dbReference type="Proteomes" id="UP000647017"/>
    </source>
</evidence>
<accession>A0ABQ4HS07</accession>